<sequence length="716" mass="80315">MDSLIPTFSSYTNVPVFFIGAKINGTGNELISQIGISMNTNQCEVSLMTKTSGVLIVAGVSSYCVYKLCGKFLGKRLIWTLLDSKPLNITGQSKLFPSSSVSSNLFNVNEDVYNSLVTSLESDKESDEDIIEGEINSSKKYYVNLSFPRKDYRRKGLTALSVMEADEMNEEHKKDIIKKACSLSRLSSPSTPTCIVGGKKNFRSIDKKQRIKGDYYDNGMYNDDITSNSGSVSVKSANFNLACDTEPVWDDEFYDNPNNEVHNLSSPSDFSMATDSLNSVNALLRNILDDKIDDDSIFRNQSQYQQGQSIKDGTMDDLGSELNSMAMEDLSIMINSKSGSEFDRSRSLSVCSYGTNKSNLSKFNEKMSKSNIKGLVELTPLMSNETPNKNNTTISRTQINPSTSFNSPMTDSLLSKESFISSNTTSKANLANSLNQKVGQMFDSAIVPDYLNDEDTRSLPSTNNNINNNIFRLPNLTQINESDMPKTSLKSSNSINNTGSIITKSVQSLEWCNDDILFDDDNFYESESFNNNSALNKQITDKLEVDVDYTTFQLFPELSPQRSFSNESHYSLPLSEASRDYGNPQRDGNVTDVSVQETVVTPKNDLRLKSTRDFMIVVRENFRASEISKLKLANALYSRKRLKRIRYMVGEKSDCCDVDSFLENILHAMVYGNASFFNCSSFSVIKNFNGRSLPHIYTFHFVWPPYSFCAYHIKYS</sequence>
<dbReference type="AlphaFoldDB" id="A0A0N5CI48"/>
<keyword evidence="2" id="KW-1185">Reference proteome</keyword>
<feature type="region of interest" description="Disordered" evidence="1">
    <location>
        <begin position="382"/>
        <end position="408"/>
    </location>
</feature>
<protein>
    <submittedName>
        <fullName evidence="3">SAC domain-containing protein</fullName>
    </submittedName>
</protein>
<dbReference type="WBParaSite" id="SPAL_0001751000.1">
    <property type="protein sequence ID" value="SPAL_0001751000.1"/>
    <property type="gene ID" value="SPAL_0001751000"/>
</dbReference>
<dbReference type="Proteomes" id="UP000046392">
    <property type="component" value="Unplaced"/>
</dbReference>
<name>A0A0N5CI48_STREA</name>
<accession>A0A0N5CI48</accession>
<evidence type="ECO:0000313" key="3">
    <source>
        <dbReference type="WBParaSite" id="SPAL_0001751000.1"/>
    </source>
</evidence>
<evidence type="ECO:0000313" key="2">
    <source>
        <dbReference type="Proteomes" id="UP000046392"/>
    </source>
</evidence>
<proteinExistence type="predicted"/>
<reference evidence="3" key="1">
    <citation type="submission" date="2017-02" db="UniProtKB">
        <authorList>
            <consortium name="WormBaseParasite"/>
        </authorList>
    </citation>
    <scope>IDENTIFICATION</scope>
</reference>
<evidence type="ECO:0000256" key="1">
    <source>
        <dbReference type="SAM" id="MobiDB-lite"/>
    </source>
</evidence>
<organism evidence="2 3">
    <name type="scientific">Strongyloides papillosus</name>
    <name type="common">Intestinal threadworm</name>
    <dbReference type="NCBI Taxonomy" id="174720"/>
    <lineage>
        <taxon>Eukaryota</taxon>
        <taxon>Metazoa</taxon>
        <taxon>Ecdysozoa</taxon>
        <taxon>Nematoda</taxon>
        <taxon>Chromadorea</taxon>
        <taxon>Rhabditida</taxon>
        <taxon>Tylenchina</taxon>
        <taxon>Panagrolaimomorpha</taxon>
        <taxon>Strongyloidoidea</taxon>
        <taxon>Strongyloididae</taxon>
        <taxon>Strongyloides</taxon>
    </lineage>
</organism>